<dbReference type="EMBL" id="CAJNOJ010000079">
    <property type="protein sequence ID" value="CAF1052329.1"/>
    <property type="molecule type" value="Genomic_DNA"/>
</dbReference>
<reference evidence="1" key="1">
    <citation type="submission" date="2021-02" db="EMBL/GenBank/DDBJ databases">
        <authorList>
            <person name="Nowell W R."/>
        </authorList>
    </citation>
    <scope>NUCLEOTIDE SEQUENCE</scope>
</reference>
<gene>
    <name evidence="1" type="ORF">EDS130_LOCUS17489</name>
</gene>
<evidence type="ECO:0000313" key="2">
    <source>
        <dbReference type="Proteomes" id="UP000663852"/>
    </source>
</evidence>
<accession>A0A814KGM3</accession>
<sequence length="175" mass="19415">MQLFYNSNNFSMTSTIDNSSEDTSDINVRFGGTSNLRDAEPLPSSNLLQMEHTHDGQISEETSIAFTAVSYEEQMHTQPPEETHPVDADVPFASNEIEIYSQGSPEPSLDGHVQTPNTSEQNETVQNIANEQINSNKPNGNMYEDACQIVGHLYGLIEEMKPFLMSVPSCIENRG</sequence>
<proteinExistence type="predicted"/>
<dbReference type="Proteomes" id="UP000663852">
    <property type="component" value="Unassembled WGS sequence"/>
</dbReference>
<name>A0A814KGM3_ADIRI</name>
<dbReference type="AlphaFoldDB" id="A0A814KGM3"/>
<evidence type="ECO:0000313" key="1">
    <source>
        <dbReference type="EMBL" id="CAF1052329.1"/>
    </source>
</evidence>
<organism evidence="1 2">
    <name type="scientific">Adineta ricciae</name>
    <name type="common">Rotifer</name>
    <dbReference type="NCBI Taxonomy" id="249248"/>
    <lineage>
        <taxon>Eukaryota</taxon>
        <taxon>Metazoa</taxon>
        <taxon>Spiralia</taxon>
        <taxon>Gnathifera</taxon>
        <taxon>Rotifera</taxon>
        <taxon>Eurotatoria</taxon>
        <taxon>Bdelloidea</taxon>
        <taxon>Adinetida</taxon>
        <taxon>Adinetidae</taxon>
        <taxon>Adineta</taxon>
    </lineage>
</organism>
<comment type="caution">
    <text evidence="1">The sequence shown here is derived from an EMBL/GenBank/DDBJ whole genome shotgun (WGS) entry which is preliminary data.</text>
</comment>
<protein>
    <submittedName>
        <fullName evidence="1">Uncharacterized protein</fullName>
    </submittedName>
</protein>